<evidence type="ECO:0000256" key="10">
    <source>
        <dbReference type="ARBA" id="ARBA00023136"/>
    </source>
</evidence>
<dbReference type="GO" id="GO:0098552">
    <property type="term" value="C:side of membrane"/>
    <property type="evidence" value="ECO:0007669"/>
    <property type="project" value="UniProtKB-KW"/>
</dbReference>
<evidence type="ECO:0000256" key="9">
    <source>
        <dbReference type="ARBA" id="ARBA00022989"/>
    </source>
</evidence>
<keyword evidence="18" id="KW-1185">Reference proteome</keyword>
<dbReference type="Pfam" id="PF05730">
    <property type="entry name" value="CFEM"/>
    <property type="match status" value="1"/>
</dbReference>
<sequence>MPFCAQYCFVTGTDYSRNCQLGHDAKCICIESTDNALRATMKTCVEIKCERFNRKFPGDIWPIFAEFCVTEGYLDSSETALPSSMTATADSSTVTSPTTTNTRSTTSIDTTTEPTAPAAESDSSSPNNDGTPSSNGLSIGAKAGIAIGVALPTVVVAVLFTLWRKRRKGISCEKDGESMMPELGSGDNANRHEMGPETKLFGAGSKTPAELESGNVTAELDGTSCLVYSPETNDGGVGTRPTAELDGASPGSESATHSPRSPAKSGANAAQVAARKHRESNSSTPPSPNAGEGEQLLCENRKSGEGTRTEENSQQKPEDDVALRDLIRIKQRHDSRSAGVGG</sequence>
<comment type="caution">
    <text evidence="17">The sequence shown here is derived from an EMBL/GenBank/DDBJ whole genome shotgun (WGS) entry which is preliminary data.</text>
</comment>
<comment type="caution">
    <text evidence="13">Lacks conserved residue(s) required for the propagation of feature annotation.</text>
</comment>
<keyword evidence="6" id="KW-0325">Glycoprotein</keyword>
<dbReference type="EMBL" id="VYYT01000130">
    <property type="protein sequence ID" value="KAK2765698.1"/>
    <property type="molecule type" value="Genomic_DNA"/>
</dbReference>
<name>A0AAE0D898_COLKA</name>
<dbReference type="GO" id="GO:0071944">
    <property type="term" value="C:cell periphery"/>
    <property type="evidence" value="ECO:0007669"/>
    <property type="project" value="UniProtKB-ARBA"/>
</dbReference>
<evidence type="ECO:0000256" key="12">
    <source>
        <dbReference type="ARBA" id="ARBA00023288"/>
    </source>
</evidence>
<feature type="compositionally biased region" description="Low complexity" evidence="14">
    <location>
        <begin position="85"/>
        <end position="120"/>
    </location>
</feature>
<keyword evidence="10 15" id="KW-0472">Membrane</keyword>
<feature type="compositionally biased region" description="Basic and acidic residues" evidence="14">
    <location>
        <begin position="299"/>
        <end position="321"/>
    </location>
</feature>
<evidence type="ECO:0000259" key="16">
    <source>
        <dbReference type="PROSITE" id="PS52012"/>
    </source>
</evidence>
<keyword evidence="13" id="KW-0349">Heme</keyword>
<dbReference type="AlphaFoldDB" id="A0AAE0D898"/>
<dbReference type="InterPro" id="IPR051694">
    <property type="entry name" value="Immunoregulatory_rcpt-like"/>
</dbReference>
<feature type="region of interest" description="Disordered" evidence="14">
    <location>
        <begin position="85"/>
        <end position="135"/>
    </location>
</feature>
<evidence type="ECO:0000256" key="4">
    <source>
        <dbReference type="ARBA" id="ARBA00010031"/>
    </source>
</evidence>
<feature type="binding site" description="axial binding residue" evidence="13">
    <location>
        <position position="24"/>
    </location>
    <ligand>
        <name>heme</name>
        <dbReference type="ChEBI" id="CHEBI:30413"/>
    </ligand>
    <ligandPart>
        <name>Fe</name>
        <dbReference type="ChEBI" id="CHEBI:18248"/>
    </ligandPart>
</feature>
<dbReference type="PANTHER" id="PTHR15549">
    <property type="entry name" value="PAIRED IMMUNOGLOBULIN-LIKE TYPE 2 RECEPTOR"/>
    <property type="match status" value="1"/>
</dbReference>
<keyword evidence="11" id="KW-1015">Disulfide bond</keyword>
<evidence type="ECO:0000256" key="15">
    <source>
        <dbReference type="SAM" id="Phobius"/>
    </source>
</evidence>
<evidence type="ECO:0000256" key="6">
    <source>
        <dbReference type="ARBA" id="ARBA00022622"/>
    </source>
</evidence>
<evidence type="ECO:0000256" key="1">
    <source>
        <dbReference type="ARBA" id="ARBA00004167"/>
    </source>
</evidence>
<evidence type="ECO:0000256" key="8">
    <source>
        <dbReference type="ARBA" id="ARBA00022729"/>
    </source>
</evidence>
<dbReference type="PROSITE" id="PS52012">
    <property type="entry name" value="CFEM"/>
    <property type="match status" value="1"/>
</dbReference>
<feature type="compositionally biased region" description="Polar residues" evidence="14">
    <location>
        <begin position="121"/>
        <end position="135"/>
    </location>
</feature>
<accession>A0AAE0D898</accession>
<dbReference type="InterPro" id="IPR008427">
    <property type="entry name" value="Extracellular_membr_CFEM_dom"/>
</dbReference>
<evidence type="ECO:0000256" key="7">
    <source>
        <dbReference type="ARBA" id="ARBA00022692"/>
    </source>
</evidence>
<keyword evidence="12" id="KW-0449">Lipoprotein</keyword>
<feature type="transmembrane region" description="Helical" evidence="15">
    <location>
        <begin position="143"/>
        <end position="163"/>
    </location>
</feature>
<dbReference type="GO" id="GO:0046872">
    <property type="term" value="F:metal ion binding"/>
    <property type="evidence" value="ECO:0007669"/>
    <property type="project" value="UniProtKB-UniRule"/>
</dbReference>
<dbReference type="PANTHER" id="PTHR15549:SF26">
    <property type="entry name" value="AXIAL BUDDING PATTERN PROTEIN 2-RELATED"/>
    <property type="match status" value="1"/>
</dbReference>
<keyword evidence="13" id="KW-0479">Metal-binding</keyword>
<feature type="region of interest" description="Disordered" evidence="14">
    <location>
        <begin position="226"/>
        <end position="321"/>
    </location>
</feature>
<keyword evidence="9 15" id="KW-1133">Transmembrane helix</keyword>
<organism evidence="17 18">
    <name type="scientific">Colletotrichum kahawae</name>
    <name type="common">Coffee berry disease fungus</name>
    <dbReference type="NCBI Taxonomy" id="34407"/>
    <lineage>
        <taxon>Eukaryota</taxon>
        <taxon>Fungi</taxon>
        <taxon>Dikarya</taxon>
        <taxon>Ascomycota</taxon>
        <taxon>Pezizomycotina</taxon>
        <taxon>Sordariomycetes</taxon>
        <taxon>Hypocreomycetidae</taxon>
        <taxon>Glomerellales</taxon>
        <taxon>Glomerellaceae</taxon>
        <taxon>Colletotrichum</taxon>
        <taxon>Colletotrichum gloeosporioides species complex</taxon>
    </lineage>
</organism>
<keyword evidence="6" id="KW-0336">GPI-anchor</keyword>
<keyword evidence="8" id="KW-0732">Signal</keyword>
<comment type="similarity">
    <text evidence="4">Belongs to the RBT5 family.</text>
</comment>
<evidence type="ECO:0000256" key="14">
    <source>
        <dbReference type="SAM" id="MobiDB-lite"/>
    </source>
</evidence>
<evidence type="ECO:0000313" key="17">
    <source>
        <dbReference type="EMBL" id="KAK2765698.1"/>
    </source>
</evidence>
<reference evidence="17" key="1">
    <citation type="submission" date="2023-02" db="EMBL/GenBank/DDBJ databases">
        <title>Colletotrichum kahawae CIFC_Que2 genome sequencing and assembly.</title>
        <authorList>
            <person name="Baroncelli R."/>
        </authorList>
    </citation>
    <scope>NUCLEOTIDE SEQUENCE</scope>
    <source>
        <strain evidence="17">CIFC_Que2</strain>
    </source>
</reference>
<comment type="subcellular location">
    <subcellularLocation>
        <location evidence="2">Membrane</location>
        <topology evidence="2">Lipid-anchor</topology>
        <topology evidence="2">GPI-anchor</topology>
    </subcellularLocation>
    <subcellularLocation>
        <location evidence="1">Membrane</location>
        <topology evidence="1">Single-pass membrane protein</topology>
    </subcellularLocation>
    <subcellularLocation>
        <location evidence="3">Secreted</location>
    </subcellularLocation>
</comment>
<gene>
    <name evidence="17" type="ORF">CKAH01_15639</name>
</gene>
<keyword evidence="13" id="KW-0408">Iron</keyword>
<keyword evidence="7 15" id="KW-0812">Transmembrane</keyword>
<evidence type="ECO:0000256" key="5">
    <source>
        <dbReference type="ARBA" id="ARBA00022525"/>
    </source>
</evidence>
<protein>
    <recommendedName>
        <fullName evidence="16">CFEM domain-containing protein</fullName>
    </recommendedName>
</protein>
<dbReference type="Proteomes" id="UP001281614">
    <property type="component" value="Unassembled WGS sequence"/>
</dbReference>
<evidence type="ECO:0000256" key="11">
    <source>
        <dbReference type="ARBA" id="ARBA00023157"/>
    </source>
</evidence>
<evidence type="ECO:0000313" key="18">
    <source>
        <dbReference type="Proteomes" id="UP001281614"/>
    </source>
</evidence>
<proteinExistence type="inferred from homology"/>
<evidence type="ECO:0000256" key="13">
    <source>
        <dbReference type="PROSITE-ProRule" id="PRU01356"/>
    </source>
</evidence>
<keyword evidence="5" id="KW-0964">Secreted</keyword>
<evidence type="ECO:0000256" key="2">
    <source>
        <dbReference type="ARBA" id="ARBA00004589"/>
    </source>
</evidence>
<feature type="domain" description="CFEM" evidence="16">
    <location>
        <begin position="1"/>
        <end position="96"/>
    </location>
</feature>
<evidence type="ECO:0000256" key="3">
    <source>
        <dbReference type="ARBA" id="ARBA00004613"/>
    </source>
</evidence>
<dbReference type="GO" id="GO:0005576">
    <property type="term" value="C:extracellular region"/>
    <property type="evidence" value="ECO:0007669"/>
    <property type="project" value="UniProtKB-SubCell"/>
</dbReference>